<proteinExistence type="predicted"/>
<feature type="domain" description="DUF1858" evidence="1">
    <location>
        <begin position="5"/>
        <end position="57"/>
    </location>
</feature>
<reference evidence="2 3" key="1">
    <citation type="submission" date="2016-09" db="EMBL/GenBank/DDBJ databases">
        <authorList>
            <person name="Capua I."/>
            <person name="De Benedictis P."/>
            <person name="Joannis T."/>
            <person name="Lombin L.H."/>
            <person name="Cattoli G."/>
        </authorList>
    </citation>
    <scope>NUCLEOTIDE SEQUENCE [LARGE SCALE GENOMIC DNA]</scope>
    <source>
        <strain evidence="2 3">GluBS11</strain>
    </source>
</reference>
<sequence length="69" mass="7491">MKQVDKTMIIGDILRIDQGVIPILLQSGMHCLGCPSSQMESLADACMVHGISADDLITELNNYLATLED</sequence>
<accession>A0A1D3TPS6</accession>
<dbReference type="Proteomes" id="UP000199315">
    <property type="component" value="Unassembled WGS sequence"/>
</dbReference>
<dbReference type="InterPro" id="IPR038062">
    <property type="entry name" value="ScdA-like_N_sf"/>
</dbReference>
<dbReference type="EMBL" id="FMKA01000001">
    <property type="protein sequence ID" value="SCP95414.1"/>
    <property type="molecule type" value="Genomic_DNA"/>
</dbReference>
<dbReference type="OrthoDB" id="15017at2"/>
<dbReference type="Pfam" id="PF08984">
    <property type="entry name" value="DUF1858"/>
    <property type="match status" value="1"/>
</dbReference>
<dbReference type="InterPro" id="IPR023883">
    <property type="entry name" value="CHP03980_redox-disulphide"/>
</dbReference>
<evidence type="ECO:0000313" key="2">
    <source>
        <dbReference type="EMBL" id="SCP95414.1"/>
    </source>
</evidence>
<organism evidence="2 3">
    <name type="scientific">Anaerobium acetethylicum</name>
    <dbReference type="NCBI Taxonomy" id="1619234"/>
    <lineage>
        <taxon>Bacteria</taxon>
        <taxon>Bacillati</taxon>
        <taxon>Bacillota</taxon>
        <taxon>Clostridia</taxon>
        <taxon>Lachnospirales</taxon>
        <taxon>Lachnospiraceae</taxon>
        <taxon>Anaerobium</taxon>
    </lineage>
</organism>
<evidence type="ECO:0000313" key="3">
    <source>
        <dbReference type="Proteomes" id="UP000199315"/>
    </source>
</evidence>
<name>A0A1D3TPS6_9FIRM</name>
<dbReference type="RefSeq" id="WP_091229663.1">
    <property type="nucleotide sequence ID" value="NZ_FMKA01000001.1"/>
</dbReference>
<dbReference type="InterPro" id="IPR015077">
    <property type="entry name" value="DUF1858"/>
</dbReference>
<dbReference type="STRING" id="1619234.SAMN05421730_1001549"/>
<dbReference type="PANTHER" id="PTHR39341:SF1">
    <property type="entry name" value="DUF1858 DOMAIN-CONTAINING PROTEIN"/>
    <property type="match status" value="1"/>
</dbReference>
<dbReference type="Gene3D" id="1.10.3910.10">
    <property type="entry name" value="SP0561-like"/>
    <property type="match status" value="1"/>
</dbReference>
<dbReference type="AlphaFoldDB" id="A0A1D3TPS6"/>
<dbReference type="PANTHER" id="PTHR39341">
    <property type="entry name" value="BSL7085 PROTEIN"/>
    <property type="match status" value="1"/>
</dbReference>
<dbReference type="SUPFAM" id="SSF140683">
    <property type="entry name" value="SP0561-like"/>
    <property type="match status" value="1"/>
</dbReference>
<gene>
    <name evidence="2" type="ORF">SAMN05421730_1001549</name>
</gene>
<evidence type="ECO:0000259" key="1">
    <source>
        <dbReference type="Pfam" id="PF08984"/>
    </source>
</evidence>
<protein>
    <submittedName>
        <fullName evidence="2">Hybrid cluster protein-associated redox disulfide domain-containing protein</fullName>
    </submittedName>
</protein>
<dbReference type="NCBIfam" id="TIGR03980">
    <property type="entry name" value="prismane_assoc"/>
    <property type="match status" value="1"/>
</dbReference>
<keyword evidence="3" id="KW-1185">Reference proteome</keyword>